<dbReference type="RefSeq" id="XP_029301327.1">
    <property type="nucleotide sequence ID" value="XM_029445467.1"/>
</dbReference>
<evidence type="ECO:0000313" key="10">
    <source>
        <dbReference type="RefSeq" id="XP_029301327.1"/>
    </source>
</evidence>
<dbReference type="GeneID" id="115017198"/>
<dbReference type="PANTHER" id="PTHR15746">
    <property type="entry name" value="RAB11-RELATED"/>
    <property type="match status" value="1"/>
</dbReference>
<evidence type="ECO:0000313" key="9">
    <source>
        <dbReference type="Proteomes" id="UP000504630"/>
    </source>
</evidence>
<dbReference type="InterPro" id="IPR000008">
    <property type="entry name" value="C2_dom"/>
</dbReference>
<keyword evidence="3" id="KW-0597">Phosphoprotein</keyword>
<dbReference type="Gene3D" id="1.20.5.2440">
    <property type="match status" value="1"/>
</dbReference>
<reference evidence="10" key="1">
    <citation type="submission" date="2025-08" db="UniProtKB">
        <authorList>
            <consortium name="RefSeq"/>
        </authorList>
    </citation>
    <scope>IDENTIFICATION</scope>
</reference>
<feature type="compositionally biased region" description="Polar residues" evidence="6">
    <location>
        <begin position="236"/>
        <end position="246"/>
    </location>
</feature>
<proteinExistence type="predicted"/>
<evidence type="ECO:0000256" key="4">
    <source>
        <dbReference type="ARBA" id="ARBA00022753"/>
    </source>
</evidence>
<evidence type="ECO:0000256" key="1">
    <source>
        <dbReference type="ARBA" id="ARBA00004172"/>
    </source>
</evidence>
<dbReference type="GO" id="GO:0031267">
    <property type="term" value="F:small GTPase binding"/>
    <property type="evidence" value="ECO:0007669"/>
    <property type="project" value="InterPro"/>
</dbReference>
<dbReference type="SMART" id="SM00239">
    <property type="entry name" value="C2"/>
    <property type="match status" value="1"/>
</dbReference>
<feature type="compositionally biased region" description="Polar residues" evidence="6">
    <location>
        <begin position="852"/>
        <end position="877"/>
    </location>
</feature>
<dbReference type="PROSITE" id="PS50004">
    <property type="entry name" value="C2"/>
    <property type="match status" value="1"/>
</dbReference>
<feature type="domain" description="C2" evidence="7">
    <location>
        <begin position="5"/>
        <end position="131"/>
    </location>
</feature>
<evidence type="ECO:0000256" key="2">
    <source>
        <dbReference type="ARBA" id="ARBA00022448"/>
    </source>
</evidence>
<feature type="region of interest" description="Disordered" evidence="6">
    <location>
        <begin position="449"/>
        <end position="582"/>
    </location>
</feature>
<dbReference type="GO" id="GO:0015031">
    <property type="term" value="P:protein transport"/>
    <property type="evidence" value="ECO:0007669"/>
    <property type="project" value="UniProtKB-KW"/>
</dbReference>
<evidence type="ECO:0000256" key="3">
    <source>
        <dbReference type="ARBA" id="ARBA00022553"/>
    </source>
</evidence>
<dbReference type="PROSITE" id="PS51511">
    <property type="entry name" value="FIP_RBD"/>
    <property type="match status" value="1"/>
</dbReference>
<dbReference type="InterPro" id="IPR037245">
    <property type="entry name" value="FIP-RBD_C_sf"/>
</dbReference>
<feature type="region of interest" description="Disordered" evidence="6">
    <location>
        <begin position="689"/>
        <end position="757"/>
    </location>
</feature>
<feature type="compositionally biased region" description="Polar residues" evidence="6">
    <location>
        <begin position="899"/>
        <end position="916"/>
    </location>
</feature>
<dbReference type="SUPFAM" id="SSF144270">
    <property type="entry name" value="Eferin C-derminal domain-like"/>
    <property type="match status" value="1"/>
</dbReference>
<dbReference type="OrthoDB" id="8956628at2759"/>
<dbReference type="SUPFAM" id="SSF49562">
    <property type="entry name" value="C2 domain (Calcium/lipid-binding domain, CaLB)"/>
    <property type="match status" value="1"/>
</dbReference>
<dbReference type="GO" id="GO:0055037">
    <property type="term" value="C:recycling endosome"/>
    <property type="evidence" value="ECO:0007669"/>
    <property type="project" value="UniProtKB-SubCell"/>
</dbReference>
<protein>
    <submittedName>
        <fullName evidence="10">Trichohyalin-like</fullName>
    </submittedName>
</protein>
<feature type="compositionally biased region" description="Polar residues" evidence="6">
    <location>
        <begin position="927"/>
        <end position="938"/>
    </location>
</feature>
<feature type="compositionally biased region" description="Polar residues" evidence="6">
    <location>
        <begin position="991"/>
        <end position="1001"/>
    </location>
</feature>
<name>A0A6J2QVV6_COTGO</name>
<feature type="compositionally biased region" description="Basic and acidic residues" evidence="6">
    <location>
        <begin position="370"/>
        <end position="431"/>
    </location>
</feature>
<sequence>MCGVATGFVSMSLVDLQWCPTSVQVTVQQARGLRIKGKSGTNDAYAVMQVGKEKFQTSVVEKSVAPVWKEEAAFDLPPLLHQSGRGGTERCTLHVHVLHRALVGPDKLLGQAVINLLQLSEDKTRIKTEWFKLLDKTGKADKDRGEVLVDIQFMRNNMTASMFDLSAAGKSRSRLGKFKDKVRGKKKESDTASNVVPSFSQVLTDSEEEGNGEVAAGKDEKKKKHKMKSLFSSKSNLQRNMSQSMSILPAKNSSLSGSQSSGLNVDSSEGKKKFKFMMHKRSGSSGNKDSSSDHQKLAAAEQNNLCINGSHVYREEPQPRTSRIGSNFSLTSSGHESMEDVPKSSPPSVDSLRAVRQYSPWTEEEEEEVDNLKEDVGEQREEDERIRKRREEEKRSEEKVRKEEEERIRREVEERRRQEEEESVRREEELERLAEEKRLREQERRIEEKVRKEEEDRIRREEEEERVQEERRKQDEEERERLAEENKRLQEQEVRKEEDDRIRMEEERAQEERREEEERAMKREEERIKEETLKKEEEEGIRREKKIAEEERRREEEEQREEEDRIRMEEERAQEEGVRRQEERILAEEKGRLEEEERIEEETFRKERIWMEEEKERAEKERRQEEMVRRQEEEEGRRRREEEDRIRKGEEEMARRGKEEYERLVEEQMRLEEEERKRIEAEEEIKREEEERIRVEEEMMMRRKEEEREQLAEEKRKLEEQERRRIQEEEKSQREEEDRIREEEEEKARKEKEEYEKLVEEKIRQERRWIEEERIMREAKAEKKRKEDQAMKLEKEKLTSEAEERNQTKPKAAGKKPKVPVESPAEVTSNPFDENFSNNDFGEIPDSPAGPDSSTAKASSIQQRDQSAASSLGSKTVSTDDKDPIGTQRERRLAPQPPGINQSERPEQDGSTQHLAQMNKKSKDQDLQTVSVLPQRSVQMIAPLSRSSQDTKNTQSLTQSSGTKETSNLAKHGKRPAPSKPRSEAERLSSDPKTTPPSDGNMSHECISKAKQTPTVYGLNPFDDDDDDAAQDDGATSGPTASVQWPPVVSHTADKYAAFQTKIKSSKARAPLLPAKEAATSSTSINQNTEGDHVTGVTDNSGTHTCDPESEAISPEHVQEAPPRGSQPVMVQSAGEEAGGKKEGPPVTLRRLQPVKPLNPLEQQSVSIFQGEKDKKSSGIFCEDQDKTKVNVTGLKGPYSELTREELISLVLKQENQLSDRNKKISDLEQYIDNLLVRIIEEKPSILMSLNSLKKPV</sequence>
<feature type="compositionally biased region" description="Acidic residues" evidence="6">
    <location>
        <begin position="1022"/>
        <end position="1031"/>
    </location>
</feature>
<feature type="compositionally biased region" description="Polar residues" evidence="6">
    <location>
        <begin position="945"/>
        <end position="969"/>
    </location>
</feature>
<dbReference type="InParanoid" id="A0A6J2QVV6"/>
<feature type="region of interest" description="Disordered" evidence="6">
    <location>
        <begin position="1064"/>
        <end position="1160"/>
    </location>
</feature>
<evidence type="ECO:0000256" key="6">
    <source>
        <dbReference type="SAM" id="MobiDB-lite"/>
    </source>
</evidence>
<feature type="compositionally biased region" description="Basic and acidic residues" evidence="6">
    <location>
        <begin position="981"/>
        <end position="990"/>
    </location>
</feature>
<dbReference type="Proteomes" id="UP000504630">
    <property type="component" value="Chromosome 12"/>
</dbReference>
<evidence type="ECO:0000259" key="8">
    <source>
        <dbReference type="PROSITE" id="PS51511"/>
    </source>
</evidence>
<evidence type="ECO:0000259" key="7">
    <source>
        <dbReference type="PROSITE" id="PS50004"/>
    </source>
</evidence>
<feature type="region of interest" description="Disordered" evidence="6">
    <location>
        <begin position="179"/>
        <end position="431"/>
    </location>
</feature>
<dbReference type="Pfam" id="PF00168">
    <property type="entry name" value="C2"/>
    <property type="match status" value="1"/>
</dbReference>
<keyword evidence="2" id="KW-0813">Transport</keyword>
<evidence type="ECO:0000256" key="5">
    <source>
        <dbReference type="ARBA" id="ARBA00022927"/>
    </source>
</evidence>
<accession>A0A6J2QVV6</accession>
<dbReference type="InterPro" id="IPR035892">
    <property type="entry name" value="C2_domain_sf"/>
</dbReference>
<dbReference type="AlphaFoldDB" id="A0A6J2QVV6"/>
<feature type="compositionally biased region" description="Polar residues" evidence="6">
    <location>
        <begin position="319"/>
        <end position="335"/>
    </location>
</feature>
<organism evidence="9 10">
    <name type="scientific">Cottoperca gobio</name>
    <name type="common">Frogmouth</name>
    <name type="synonym">Aphritis gobio</name>
    <dbReference type="NCBI Taxonomy" id="56716"/>
    <lineage>
        <taxon>Eukaryota</taxon>
        <taxon>Metazoa</taxon>
        <taxon>Chordata</taxon>
        <taxon>Craniata</taxon>
        <taxon>Vertebrata</taxon>
        <taxon>Euteleostomi</taxon>
        <taxon>Actinopterygii</taxon>
        <taxon>Neopterygii</taxon>
        <taxon>Teleostei</taxon>
        <taxon>Neoteleostei</taxon>
        <taxon>Acanthomorphata</taxon>
        <taxon>Eupercaria</taxon>
        <taxon>Perciformes</taxon>
        <taxon>Notothenioidei</taxon>
        <taxon>Bovichtidae</taxon>
        <taxon>Cottoperca</taxon>
    </lineage>
</organism>
<dbReference type="InterPro" id="IPR019018">
    <property type="entry name" value="Rab-bd_FIP-RBD"/>
</dbReference>
<dbReference type="PANTHER" id="PTHR15746:SF25">
    <property type="entry name" value="CALPONIN HOMOLOGY DOMAIN-CONTAINING PROTEIN DDB_G0272472 ISOFORM X1"/>
    <property type="match status" value="1"/>
</dbReference>
<keyword evidence="9" id="KW-1185">Reference proteome</keyword>
<feature type="compositionally biased region" description="Basic and acidic residues" evidence="6">
    <location>
        <begin position="770"/>
        <end position="807"/>
    </location>
</feature>
<feature type="compositionally biased region" description="Basic and acidic residues" evidence="6">
    <location>
        <begin position="468"/>
        <end position="582"/>
    </location>
</feature>
<dbReference type="InterPro" id="IPR037789">
    <property type="entry name" value="FIP_classI"/>
</dbReference>
<feature type="compositionally biased region" description="Basic and acidic residues" evidence="6">
    <location>
        <begin position="878"/>
        <end position="893"/>
    </location>
</feature>
<dbReference type="GO" id="GO:0045055">
    <property type="term" value="P:regulated exocytosis"/>
    <property type="evidence" value="ECO:0007669"/>
    <property type="project" value="TreeGrafter"/>
</dbReference>
<feature type="compositionally biased region" description="Basic residues" evidence="6">
    <location>
        <begin position="272"/>
        <end position="282"/>
    </location>
</feature>
<feature type="compositionally biased region" description="Polar residues" evidence="6">
    <location>
        <begin position="1079"/>
        <end position="1089"/>
    </location>
</feature>
<feature type="region of interest" description="Disordered" evidence="6">
    <location>
        <begin position="616"/>
        <end position="661"/>
    </location>
</feature>
<dbReference type="CDD" id="cd08682">
    <property type="entry name" value="C2_Rab11-FIP_classI"/>
    <property type="match status" value="1"/>
</dbReference>
<feature type="domain" description="FIP-RBD" evidence="8">
    <location>
        <begin position="1188"/>
        <end position="1250"/>
    </location>
</feature>
<dbReference type="Gene3D" id="2.60.40.150">
    <property type="entry name" value="C2 domain"/>
    <property type="match status" value="1"/>
</dbReference>
<dbReference type="KEGG" id="cgob:115017198"/>
<dbReference type="Pfam" id="PF09457">
    <property type="entry name" value="RBD-FIP"/>
    <property type="match status" value="1"/>
</dbReference>
<feature type="compositionally biased region" description="Polar residues" evidence="6">
    <location>
        <begin position="191"/>
        <end position="204"/>
    </location>
</feature>
<feature type="region of interest" description="Disordered" evidence="6">
    <location>
        <begin position="770"/>
        <end position="1048"/>
    </location>
</feature>
<gene>
    <name evidence="10" type="primary">LOC115017198</name>
</gene>
<feature type="compositionally biased region" description="Polar residues" evidence="6">
    <location>
        <begin position="826"/>
        <end position="840"/>
    </location>
</feature>
<keyword evidence="5" id="KW-0653">Protein transport</keyword>
<feature type="compositionally biased region" description="Low complexity" evidence="6">
    <location>
        <begin position="253"/>
        <end position="263"/>
    </location>
</feature>
<feature type="compositionally biased region" description="Basic and acidic residues" evidence="6">
    <location>
        <begin position="449"/>
        <end position="461"/>
    </location>
</feature>
<keyword evidence="4" id="KW-0967">Endosome</keyword>
<comment type="subcellular location">
    <subcellularLocation>
        <location evidence="1">Recycling endosome</location>
    </subcellularLocation>
</comment>
<dbReference type="FunFam" id="2.60.40.150:FF:000070">
    <property type="entry name" value="rab11 family-interacting protein 2 isoform X1"/>
    <property type="match status" value="1"/>
</dbReference>